<name>A0A6G9AI82_9BACT</name>
<protein>
    <recommendedName>
        <fullName evidence="3">DUF922 domain-containing protein</fullName>
    </recommendedName>
</protein>
<gene>
    <name evidence="1" type="ORF">G8759_04900</name>
</gene>
<evidence type="ECO:0000313" key="2">
    <source>
        <dbReference type="Proteomes" id="UP000501802"/>
    </source>
</evidence>
<dbReference type="AlphaFoldDB" id="A0A6G9AI82"/>
<proteinExistence type="predicted"/>
<sequence>MQNALLGLVLMGLLSFSPPVGPIRLSPQSLPFTPKEFYIATVTDQRSEQGPIARLALMLNQSAQPVDLDDGVASHFRQFINQNLKQNRSLRPIAMRIRQCKVSETANGNRVTGTFTFAAAFELLGKDDSGNETSTRLTEYRGSANYTRPLNQLSVIEPTIRQALVASLKSLNDYMNREAGQNEKLAKSLNVTIIDDTRITDDDTVHYNPSRKLTWADFRATPRQGSHYAAEVFTSFAYEGKSSVKDGIINVNLTLKGYMLKNSSWGRQEARNDYSLNHEQRHFDVVKIIVERFKRKIQPDSLTLDDYNSIIQYQFIESFREMNHMQEQYDGETNHGINQAAQERWNQKIDAELRTFGVKK</sequence>
<keyword evidence="2" id="KW-1185">Reference proteome</keyword>
<accession>A0A6G9AI82</accession>
<evidence type="ECO:0000313" key="1">
    <source>
        <dbReference type="EMBL" id="QIP12016.1"/>
    </source>
</evidence>
<evidence type="ECO:0008006" key="3">
    <source>
        <dbReference type="Google" id="ProtNLM"/>
    </source>
</evidence>
<dbReference type="RefSeq" id="WP_167205761.1">
    <property type="nucleotide sequence ID" value="NZ_CP050063.1"/>
</dbReference>
<dbReference type="Proteomes" id="UP000501802">
    <property type="component" value="Chromosome"/>
</dbReference>
<dbReference type="EMBL" id="CP050063">
    <property type="protein sequence ID" value="QIP12016.1"/>
    <property type="molecule type" value="Genomic_DNA"/>
</dbReference>
<organism evidence="1 2">
    <name type="scientific">Spirosoma aureum</name>
    <dbReference type="NCBI Taxonomy" id="2692134"/>
    <lineage>
        <taxon>Bacteria</taxon>
        <taxon>Pseudomonadati</taxon>
        <taxon>Bacteroidota</taxon>
        <taxon>Cytophagia</taxon>
        <taxon>Cytophagales</taxon>
        <taxon>Cytophagaceae</taxon>
        <taxon>Spirosoma</taxon>
    </lineage>
</organism>
<reference evidence="1 2" key="1">
    <citation type="submission" date="2020-03" db="EMBL/GenBank/DDBJ databases">
        <authorList>
            <person name="Kim M.K."/>
        </authorList>
    </citation>
    <scope>NUCLEOTIDE SEQUENCE [LARGE SCALE GENOMIC DNA]</scope>
    <source>
        <strain evidence="1 2">BT328</strain>
    </source>
</reference>
<dbReference type="KEGG" id="spib:G8759_04900"/>